<evidence type="ECO:0000313" key="1">
    <source>
        <dbReference type="EMBL" id="GBP42286.1"/>
    </source>
</evidence>
<keyword evidence="2" id="KW-1185">Reference proteome</keyword>
<dbReference type="AlphaFoldDB" id="A0A4C1VT13"/>
<gene>
    <name evidence="1" type="ORF">EVAR_16382_1</name>
</gene>
<dbReference type="EMBL" id="BGZK01000415">
    <property type="protein sequence ID" value="GBP42286.1"/>
    <property type="molecule type" value="Genomic_DNA"/>
</dbReference>
<sequence length="152" mass="17474">MRQVRQTEGICITKFDKNSLRKYLSQIDGVTTVTRHKLRHGASRKSRTLIKFDDTKTHQAFEFRSLHARTESEGGSGTVLENRTVVQNERGVGIGFTSVTEIGIKRRPGLKLTLIGTKEQRINFTSPLTELRSLTLWTNRHKKQQNYVYRVS</sequence>
<accession>A0A4C1VT13</accession>
<protein>
    <submittedName>
        <fullName evidence="1">Uncharacterized protein</fullName>
    </submittedName>
</protein>
<organism evidence="1 2">
    <name type="scientific">Eumeta variegata</name>
    <name type="common">Bagworm moth</name>
    <name type="synonym">Eumeta japonica</name>
    <dbReference type="NCBI Taxonomy" id="151549"/>
    <lineage>
        <taxon>Eukaryota</taxon>
        <taxon>Metazoa</taxon>
        <taxon>Ecdysozoa</taxon>
        <taxon>Arthropoda</taxon>
        <taxon>Hexapoda</taxon>
        <taxon>Insecta</taxon>
        <taxon>Pterygota</taxon>
        <taxon>Neoptera</taxon>
        <taxon>Endopterygota</taxon>
        <taxon>Lepidoptera</taxon>
        <taxon>Glossata</taxon>
        <taxon>Ditrysia</taxon>
        <taxon>Tineoidea</taxon>
        <taxon>Psychidae</taxon>
        <taxon>Oiketicinae</taxon>
        <taxon>Eumeta</taxon>
    </lineage>
</organism>
<reference evidence="1 2" key="1">
    <citation type="journal article" date="2019" name="Commun. Biol.">
        <title>The bagworm genome reveals a unique fibroin gene that provides high tensile strength.</title>
        <authorList>
            <person name="Kono N."/>
            <person name="Nakamura H."/>
            <person name="Ohtoshi R."/>
            <person name="Tomita M."/>
            <person name="Numata K."/>
            <person name="Arakawa K."/>
        </authorList>
    </citation>
    <scope>NUCLEOTIDE SEQUENCE [LARGE SCALE GENOMIC DNA]</scope>
</reference>
<dbReference type="Proteomes" id="UP000299102">
    <property type="component" value="Unassembled WGS sequence"/>
</dbReference>
<proteinExistence type="predicted"/>
<evidence type="ECO:0000313" key="2">
    <source>
        <dbReference type="Proteomes" id="UP000299102"/>
    </source>
</evidence>
<comment type="caution">
    <text evidence="1">The sequence shown here is derived from an EMBL/GenBank/DDBJ whole genome shotgun (WGS) entry which is preliminary data.</text>
</comment>
<name>A0A4C1VT13_EUMVA</name>